<evidence type="ECO:0000313" key="3">
    <source>
        <dbReference type="EMBL" id="JAS53284.1"/>
    </source>
</evidence>
<reference evidence="3" key="1">
    <citation type="submission" date="2015-11" db="EMBL/GenBank/DDBJ databases">
        <title>De novo transcriptome assembly of four potential Pierce s Disease insect vectors from Arizona vineyards.</title>
        <authorList>
            <person name="Tassone E.E."/>
        </authorList>
    </citation>
    <scope>NUCLEOTIDE SEQUENCE</scope>
</reference>
<feature type="non-terminal residue" evidence="3">
    <location>
        <position position="1"/>
    </location>
</feature>
<dbReference type="EMBL" id="GECZ01016485">
    <property type="protein sequence ID" value="JAS53284.1"/>
    <property type="molecule type" value="Transcribed_RNA"/>
</dbReference>
<feature type="coiled-coil region" evidence="1">
    <location>
        <begin position="77"/>
        <end position="104"/>
    </location>
</feature>
<name>A0A1B6FSY9_9HEMI</name>
<organism evidence="3">
    <name type="scientific">Cuerna arida</name>
    <dbReference type="NCBI Taxonomy" id="1464854"/>
    <lineage>
        <taxon>Eukaryota</taxon>
        <taxon>Metazoa</taxon>
        <taxon>Ecdysozoa</taxon>
        <taxon>Arthropoda</taxon>
        <taxon>Hexapoda</taxon>
        <taxon>Insecta</taxon>
        <taxon>Pterygota</taxon>
        <taxon>Neoptera</taxon>
        <taxon>Paraneoptera</taxon>
        <taxon>Hemiptera</taxon>
        <taxon>Auchenorrhyncha</taxon>
        <taxon>Membracoidea</taxon>
        <taxon>Cicadellidae</taxon>
        <taxon>Cicadellinae</taxon>
        <taxon>Proconiini</taxon>
        <taxon>Cuerna</taxon>
    </lineage>
</organism>
<evidence type="ECO:0000256" key="1">
    <source>
        <dbReference type="SAM" id="Coils"/>
    </source>
</evidence>
<dbReference type="InterPro" id="IPR013103">
    <property type="entry name" value="RVT_2"/>
</dbReference>
<dbReference type="AlphaFoldDB" id="A0A1B6FSY9"/>
<accession>A0A1B6FSY9</accession>
<proteinExistence type="predicted"/>
<protein>
    <recommendedName>
        <fullName evidence="2">Reverse transcriptase Ty1/copia-type domain-containing protein</fullName>
    </recommendedName>
</protein>
<sequence length="112" mass="13332">SYKDIATRDDKHDWYQAVKEELDSIQENKTWIYTELPPGRKSINSKWVFKLKRDEDGNIDRYKARLVIKGCSQRNGRKTLTKKIRKLKMQAQDAVQDREKLQNTSKTMLFLL</sequence>
<feature type="domain" description="Reverse transcriptase Ty1/copia-type" evidence="2">
    <location>
        <begin position="28"/>
        <end position="78"/>
    </location>
</feature>
<gene>
    <name evidence="3" type="ORF">g.7535</name>
</gene>
<keyword evidence="1" id="KW-0175">Coiled coil</keyword>
<dbReference type="Pfam" id="PF07727">
    <property type="entry name" value="RVT_2"/>
    <property type="match status" value="1"/>
</dbReference>
<evidence type="ECO:0000259" key="2">
    <source>
        <dbReference type="Pfam" id="PF07727"/>
    </source>
</evidence>